<protein>
    <submittedName>
        <fullName evidence="8">Alcohol dehydrogenase 1</fullName>
    </submittedName>
</protein>
<dbReference type="InterPro" id="IPR011032">
    <property type="entry name" value="GroES-like_sf"/>
</dbReference>
<dbReference type="SUPFAM" id="SSF51735">
    <property type="entry name" value="NAD(P)-binding Rossmann-fold domains"/>
    <property type="match status" value="1"/>
</dbReference>
<keyword evidence="4 6" id="KW-0862">Zinc</keyword>
<proteinExistence type="inferred from homology"/>
<evidence type="ECO:0000259" key="7">
    <source>
        <dbReference type="SMART" id="SM00829"/>
    </source>
</evidence>
<organism evidence="8 9">
    <name type="scientific">Seiridium unicorne</name>
    <dbReference type="NCBI Taxonomy" id="138068"/>
    <lineage>
        <taxon>Eukaryota</taxon>
        <taxon>Fungi</taxon>
        <taxon>Dikarya</taxon>
        <taxon>Ascomycota</taxon>
        <taxon>Pezizomycotina</taxon>
        <taxon>Sordariomycetes</taxon>
        <taxon>Xylariomycetidae</taxon>
        <taxon>Amphisphaeriales</taxon>
        <taxon>Sporocadaceae</taxon>
        <taxon>Seiridium</taxon>
    </lineage>
</organism>
<dbReference type="Gene3D" id="3.40.50.720">
    <property type="entry name" value="NAD(P)-binding Rossmann-like Domain"/>
    <property type="match status" value="1"/>
</dbReference>
<dbReference type="EMBL" id="JARVKF010000418">
    <property type="protein sequence ID" value="KAK9415186.1"/>
    <property type="molecule type" value="Genomic_DNA"/>
</dbReference>
<comment type="similarity">
    <text evidence="2 6">Belongs to the zinc-containing alcohol dehydrogenase family.</text>
</comment>
<evidence type="ECO:0000256" key="1">
    <source>
        <dbReference type="ARBA" id="ARBA00001947"/>
    </source>
</evidence>
<name>A0ABR2UKU5_9PEZI</name>
<dbReference type="PANTHER" id="PTHR42940">
    <property type="entry name" value="ALCOHOL DEHYDROGENASE 1-RELATED"/>
    <property type="match status" value="1"/>
</dbReference>
<dbReference type="Gene3D" id="3.90.180.10">
    <property type="entry name" value="Medium-chain alcohol dehydrogenases, catalytic domain"/>
    <property type="match status" value="1"/>
</dbReference>
<feature type="domain" description="Enoyl reductase (ER)" evidence="7">
    <location>
        <begin position="25"/>
        <end position="363"/>
    </location>
</feature>
<evidence type="ECO:0000313" key="9">
    <source>
        <dbReference type="Proteomes" id="UP001408356"/>
    </source>
</evidence>
<keyword evidence="3 6" id="KW-0479">Metal-binding</keyword>
<sequence length="368" mass="39536">MGSTDSEINFDVPKECIAGVVINEGPDFHIEVKNVPVPEIGPDDVLIKLNATGLCMSDVHFMLHDWAYPPMSVFNTQCAGHEGAGVIVKVGENVKHLKIGQRAGYKPIQDICHGMFTCWECQNGRETYCQKAVLTGLHIDGSYKQYIKSPERYTTLIPDGVSDHIAGPVMCSASTVYTSLKESGLRPGQWACFPGGGGGVGIQGVQLAAAMGLRIVVVDTGAERRNLAKESGAEAFIDFKEVENPAARVVEITAGGAHGVFVTAIQSYPIALDYLGPRVCGVVMCIGIPPFGQFHMDVDPSRLLGRNQTIKGTLVSSLADVAETLNFAARGKLRMKPTVVGLSKFDESVQKLRNGQVAGRIVVDFNMD</sequence>
<dbReference type="InterPro" id="IPR013149">
    <property type="entry name" value="ADH-like_C"/>
</dbReference>
<evidence type="ECO:0000256" key="3">
    <source>
        <dbReference type="ARBA" id="ARBA00022723"/>
    </source>
</evidence>
<dbReference type="Proteomes" id="UP001408356">
    <property type="component" value="Unassembled WGS sequence"/>
</dbReference>
<comment type="caution">
    <text evidence="8">The sequence shown here is derived from an EMBL/GenBank/DDBJ whole genome shotgun (WGS) entry which is preliminary data.</text>
</comment>
<evidence type="ECO:0000256" key="5">
    <source>
        <dbReference type="ARBA" id="ARBA00023002"/>
    </source>
</evidence>
<dbReference type="PROSITE" id="PS00059">
    <property type="entry name" value="ADH_ZINC"/>
    <property type="match status" value="1"/>
</dbReference>
<dbReference type="InterPro" id="IPR002328">
    <property type="entry name" value="ADH_Zn_CS"/>
</dbReference>
<keyword evidence="5" id="KW-0560">Oxidoreductase</keyword>
<dbReference type="InterPro" id="IPR013154">
    <property type="entry name" value="ADH-like_N"/>
</dbReference>
<accession>A0ABR2UKU5</accession>
<evidence type="ECO:0000313" key="8">
    <source>
        <dbReference type="EMBL" id="KAK9415186.1"/>
    </source>
</evidence>
<evidence type="ECO:0000256" key="6">
    <source>
        <dbReference type="RuleBase" id="RU361277"/>
    </source>
</evidence>
<dbReference type="Pfam" id="PF00107">
    <property type="entry name" value="ADH_zinc_N"/>
    <property type="match status" value="1"/>
</dbReference>
<dbReference type="InterPro" id="IPR036291">
    <property type="entry name" value="NAD(P)-bd_dom_sf"/>
</dbReference>
<dbReference type="PANTHER" id="PTHR42940:SF1">
    <property type="entry name" value="ENOYL REDUCTASE (ER) DOMAIN-CONTAINING PROTEIN"/>
    <property type="match status" value="1"/>
</dbReference>
<dbReference type="Pfam" id="PF08240">
    <property type="entry name" value="ADH_N"/>
    <property type="match status" value="1"/>
</dbReference>
<evidence type="ECO:0000256" key="4">
    <source>
        <dbReference type="ARBA" id="ARBA00022833"/>
    </source>
</evidence>
<dbReference type="CDD" id="cd08297">
    <property type="entry name" value="CAD3"/>
    <property type="match status" value="1"/>
</dbReference>
<dbReference type="SUPFAM" id="SSF50129">
    <property type="entry name" value="GroES-like"/>
    <property type="match status" value="1"/>
</dbReference>
<comment type="cofactor">
    <cofactor evidence="1 6">
        <name>Zn(2+)</name>
        <dbReference type="ChEBI" id="CHEBI:29105"/>
    </cofactor>
</comment>
<gene>
    <name evidence="8" type="ORF">SUNI508_02034</name>
</gene>
<reference evidence="8 9" key="1">
    <citation type="journal article" date="2024" name="J. Plant Pathol.">
        <title>Sequence and assembly of the genome of Seiridium unicorne, isolate CBS 538.82, causal agent of cypress canker disease.</title>
        <authorList>
            <person name="Scali E."/>
            <person name="Rocca G.D."/>
            <person name="Danti R."/>
            <person name="Garbelotto M."/>
            <person name="Barberini S."/>
            <person name="Baroncelli R."/>
            <person name="Emiliani G."/>
        </authorList>
    </citation>
    <scope>NUCLEOTIDE SEQUENCE [LARGE SCALE GENOMIC DNA]</scope>
    <source>
        <strain evidence="8 9">BM-138-508</strain>
    </source>
</reference>
<evidence type="ECO:0000256" key="2">
    <source>
        <dbReference type="ARBA" id="ARBA00008072"/>
    </source>
</evidence>
<dbReference type="InterPro" id="IPR020843">
    <property type="entry name" value="ER"/>
</dbReference>
<dbReference type="SMART" id="SM00829">
    <property type="entry name" value="PKS_ER"/>
    <property type="match status" value="1"/>
</dbReference>
<keyword evidence="9" id="KW-1185">Reference proteome</keyword>